<feature type="compositionally biased region" description="Polar residues" evidence="1">
    <location>
        <begin position="490"/>
        <end position="510"/>
    </location>
</feature>
<dbReference type="SUPFAM" id="SSF56112">
    <property type="entry name" value="Protein kinase-like (PK-like)"/>
    <property type="match status" value="1"/>
</dbReference>
<dbReference type="Gene3D" id="1.10.510.10">
    <property type="entry name" value="Transferase(Phosphotransferase) domain 1"/>
    <property type="match status" value="1"/>
</dbReference>
<sequence length="580" mass="64118">MPSTSEPLYVGALRPQVRCGARALVDQLCEQEGYTWSANASMPLMYGSAISRAAEVRQCGSVCRRATTTMGSLFKDNIDSATARVDGVGLPLPSVEPYDASTGQRLVRFRRRQAPVAIAAEKRVVFLHIVFRSFNGVLLDHEDPGNTGAPFSEYVNAYGTLLGYSDDDMTLIWHRRGDLFASQVPVYAILTATCVEAMRCLHCAYLVPHFETVMHLEMHQSGFGNIVGTFVGHERWGTACGDTGLMQQLQRVRVVGKGAQGKVELCAIAGAPEDELYVLKSMKFDCKEKALQYYHRAVRFMLVQQDTKVRGDAHLVKYLAARIPPCGTTTQIVMPYYSEGDLTKAIARFGEEQLDEMYICSIALQIMTAIAFLHERNPPIIHGDIKAENVLLFDRGQQVVLTDFDSCAELDPRQEAVHTDEGTTAWMAPEVRHRRRLMPASDVWAAGLIIYVLAVLPDFPMITNPATGEDELLNATLWDIIPTNEAEGEPNTSGHRLPATSPTSRDSSMVDNLPDLETALKRPSLWDCVFKSIKAKGYSSALAKLTAQLLSYDATSRPPAGAVVEQLRNIMEDHLLCEEL</sequence>
<evidence type="ECO:0000313" key="3">
    <source>
        <dbReference type="EMBL" id="CCC49896.1"/>
    </source>
</evidence>
<dbReference type="GO" id="GO:0005737">
    <property type="term" value="C:cytoplasm"/>
    <property type="evidence" value="ECO:0007669"/>
    <property type="project" value="TreeGrafter"/>
</dbReference>
<dbReference type="PROSITE" id="PS50011">
    <property type="entry name" value="PROTEIN_KINASE_DOM"/>
    <property type="match status" value="1"/>
</dbReference>
<proteinExistence type="predicted"/>
<dbReference type="GO" id="GO:0004674">
    <property type="term" value="F:protein serine/threonine kinase activity"/>
    <property type="evidence" value="ECO:0007669"/>
    <property type="project" value="TreeGrafter"/>
</dbReference>
<dbReference type="InterPro" id="IPR008271">
    <property type="entry name" value="Ser/Thr_kinase_AS"/>
</dbReference>
<reference evidence="3" key="1">
    <citation type="journal article" date="2012" name="Proc. Natl. Acad. Sci. U.S.A.">
        <title>Antigenic diversity is generated by distinct evolutionary mechanisms in African trypanosome species.</title>
        <authorList>
            <person name="Jackson A.P."/>
            <person name="Berry A."/>
            <person name="Aslett M."/>
            <person name="Allison H.C."/>
            <person name="Burton P."/>
            <person name="Vavrova-Anderson J."/>
            <person name="Brown R."/>
            <person name="Browne H."/>
            <person name="Corton N."/>
            <person name="Hauser H."/>
            <person name="Gamble J."/>
            <person name="Gilderthorp R."/>
            <person name="Marcello L."/>
            <person name="McQuillan J."/>
            <person name="Otto T.D."/>
            <person name="Quail M.A."/>
            <person name="Sanders M.J."/>
            <person name="van Tonder A."/>
            <person name="Ginger M.L."/>
            <person name="Field M.C."/>
            <person name="Barry J.D."/>
            <person name="Hertz-Fowler C."/>
            <person name="Berriman M."/>
        </authorList>
    </citation>
    <scope>NUCLEOTIDE SEQUENCE</scope>
    <source>
        <strain evidence="3">Y486</strain>
    </source>
</reference>
<dbReference type="InterPro" id="IPR053235">
    <property type="entry name" value="Ser_Thr_kinase"/>
</dbReference>
<dbReference type="PANTHER" id="PTHR24361">
    <property type="entry name" value="MITOGEN-ACTIVATED KINASE KINASE KINASE"/>
    <property type="match status" value="1"/>
</dbReference>
<feature type="domain" description="Protein kinase" evidence="2">
    <location>
        <begin position="249"/>
        <end position="576"/>
    </location>
</feature>
<dbReference type="GO" id="GO:0005524">
    <property type="term" value="F:ATP binding"/>
    <property type="evidence" value="ECO:0007669"/>
    <property type="project" value="InterPro"/>
</dbReference>
<dbReference type="InterPro" id="IPR000719">
    <property type="entry name" value="Prot_kinase_dom"/>
</dbReference>
<gene>
    <name evidence="3" type="ORF">TVY486_0805030</name>
</gene>
<dbReference type="OMA" id="EYGVFTD"/>
<name>G0U1E1_TRYVY</name>
<dbReference type="PANTHER" id="PTHR24361:SF613">
    <property type="entry name" value="NUCLEAR RECEPTOR-BINDING PROTEIN-RELATED"/>
    <property type="match status" value="1"/>
</dbReference>
<dbReference type="VEuPathDB" id="TriTrypDB:TvY486_0805030"/>
<dbReference type="SMART" id="SM00220">
    <property type="entry name" value="S_TKc"/>
    <property type="match status" value="1"/>
</dbReference>
<dbReference type="PROSITE" id="PS00108">
    <property type="entry name" value="PROTEIN_KINASE_ST"/>
    <property type="match status" value="1"/>
</dbReference>
<dbReference type="EMBL" id="HE573024">
    <property type="protein sequence ID" value="CCC49896.1"/>
    <property type="molecule type" value="Genomic_DNA"/>
</dbReference>
<dbReference type="AlphaFoldDB" id="G0U1E1"/>
<dbReference type="InterPro" id="IPR011009">
    <property type="entry name" value="Kinase-like_dom_sf"/>
</dbReference>
<feature type="region of interest" description="Disordered" evidence="1">
    <location>
        <begin position="484"/>
        <end position="510"/>
    </location>
</feature>
<evidence type="ECO:0000256" key="1">
    <source>
        <dbReference type="SAM" id="MobiDB-lite"/>
    </source>
</evidence>
<dbReference type="Pfam" id="PF00069">
    <property type="entry name" value="Pkinase"/>
    <property type="match status" value="1"/>
</dbReference>
<dbReference type="CDD" id="cd00180">
    <property type="entry name" value="PKc"/>
    <property type="match status" value="1"/>
</dbReference>
<protein>
    <recommendedName>
        <fullName evidence="2">Protein kinase domain-containing protein</fullName>
    </recommendedName>
</protein>
<evidence type="ECO:0000259" key="2">
    <source>
        <dbReference type="PROSITE" id="PS50011"/>
    </source>
</evidence>
<organism evidence="3">
    <name type="scientific">Trypanosoma vivax (strain Y486)</name>
    <dbReference type="NCBI Taxonomy" id="1055687"/>
    <lineage>
        <taxon>Eukaryota</taxon>
        <taxon>Discoba</taxon>
        <taxon>Euglenozoa</taxon>
        <taxon>Kinetoplastea</taxon>
        <taxon>Metakinetoplastina</taxon>
        <taxon>Trypanosomatida</taxon>
        <taxon>Trypanosomatidae</taxon>
        <taxon>Trypanosoma</taxon>
        <taxon>Duttonella</taxon>
    </lineage>
</organism>
<accession>G0U1E1</accession>